<evidence type="ECO:0000256" key="1">
    <source>
        <dbReference type="SAM" id="Phobius"/>
    </source>
</evidence>
<organism evidence="2">
    <name type="scientific">Setaria italica</name>
    <name type="common">Foxtail millet</name>
    <name type="synonym">Panicum italicum</name>
    <dbReference type="NCBI Taxonomy" id="4555"/>
    <lineage>
        <taxon>Eukaryota</taxon>
        <taxon>Viridiplantae</taxon>
        <taxon>Streptophyta</taxon>
        <taxon>Embryophyta</taxon>
        <taxon>Tracheophyta</taxon>
        <taxon>Spermatophyta</taxon>
        <taxon>Magnoliopsida</taxon>
        <taxon>Liliopsida</taxon>
        <taxon>Poales</taxon>
        <taxon>Poaceae</taxon>
        <taxon>PACMAD clade</taxon>
        <taxon>Panicoideae</taxon>
        <taxon>Panicodae</taxon>
        <taxon>Paniceae</taxon>
        <taxon>Cenchrinae</taxon>
        <taxon>Setaria</taxon>
    </lineage>
</organism>
<evidence type="ECO:0000313" key="2">
    <source>
        <dbReference type="EMBL" id="RCV37408.1"/>
    </source>
</evidence>
<proteinExistence type="predicted"/>
<name>A0A368S4S0_SETIT</name>
<reference evidence="2" key="2">
    <citation type="submission" date="2015-07" db="EMBL/GenBank/DDBJ databases">
        <authorList>
            <person name="Noorani M."/>
        </authorList>
    </citation>
    <scope>NUCLEOTIDE SEQUENCE</scope>
    <source>
        <strain evidence="2">Yugu1</strain>
    </source>
</reference>
<accession>A0A368S4S0</accession>
<keyword evidence="1" id="KW-1133">Transmembrane helix</keyword>
<dbReference type="AlphaFoldDB" id="A0A368S4S0"/>
<feature type="transmembrane region" description="Helical" evidence="1">
    <location>
        <begin position="19"/>
        <end position="37"/>
    </location>
</feature>
<reference evidence="2" key="1">
    <citation type="journal article" date="2012" name="Nat. Biotechnol.">
        <title>Reference genome sequence of the model plant Setaria.</title>
        <authorList>
            <person name="Bennetzen J.L."/>
            <person name="Schmutz J."/>
            <person name="Wang H."/>
            <person name="Percifield R."/>
            <person name="Hawkins J."/>
            <person name="Pontaroli A.C."/>
            <person name="Estep M."/>
            <person name="Feng L."/>
            <person name="Vaughn J.N."/>
            <person name="Grimwood J."/>
            <person name="Jenkins J."/>
            <person name="Barry K."/>
            <person name="Lindquist E."/>
            <person name="Hellsten U."/>
            <person name="Deshpande S."/>
            <person name="Wang X."/>
            <person name="Wu X."/>
            <person name="Mitros T."/>
            <person name="Triplett J."/>
            <person name="Yang X."/>
            <person name="Ye C.Y."/>
            <person name="Mauro-Herrera M."/>
            <person name="Wang L."/>
            <person name="Li P."/>
            <person name="Sharma M."/>
            <person name="Sharma R."/>
            <person name="Ronald P.C."/>
            <person name="Panaud O."/>
            <person name="Kellogg E.A."/>
            <person name="Brutnell T.P."/>
            <person name="Doust A.N."/>
            <person name="Tuskan G.A."/>
            <person name="Rokhsar D."/>
            <person name="Devos K.M."/>
        </authorList>
    </citation>
    <scope>NUCLEOTIDE SEQUENCE [LARGE SCALE GENOMIC DNA]</scope>
    <source>
        <strain evidence="2">Yugu1</strain>
    </source>
</reference>
<keyword evidence="1" id="KW-0812">Transmembrane</keyword>
<protein>
    <submittedName>
        <fullName evidence="2">Uncharacterized protein</fullName>
    </submittedName>
</protein>
<feature type="transmembrane region" description="Helical" evidence="1">
    <location>
        <begin position="71"/>
        <end position="93"/>
    </location>
</feature>
<gene>
    <name evidence="2" type="ORF">SETIT_8G060300v2</name>
</gene>
<sequence>MIQSWWTCTGMCQSDVLDIYNIITLLLLYIFVLYGFVLSEEGGGRGVIPALATKDELTKLLELPESIKVNITLFLTSALILIVSSLALLEIAFMER</sequence>
<dbReference type="EMBL" id="CM003535">
    <property type="protein sequence ID" value="RCV37408.1"/>
    <property type="molecule type" value="Genomic_DNA"/>
</dbReference>
<keyword evidence="1" id="KW-0472">Membrane</keyword>